<dbReference type="VEuPathDB" id="VectorBase:RSAN_052890"/>
<evidence type="ECO:0008006" key="3">
    <source>
        <dbReference type="Google" id="ProtNLM"/>
    </source>
</evidence>
<gene>
    <name evidence="1" type="ORF">HPB52_007375</name>
</gene>
<dbReference type="GO" id="GO:0003676">
    <property type="term" value="F:nucleic acid binding"/>
    <property type="evidence" value="ECO:0007669"/>
    <property type="project" value="InterPro"/>
</dbReference>
<evidence type="ECO:0000313" key="2">
    <source>
        <dbReference type="Proteomes" id="UP000821837"/>
    </source>
</evidence>
<proteinExistence type="predicted"/>
<reference evidence="1" key="2">
    <citation type="submission" date="2021-09" db="EMBL/GenBank/DDBJ databases">
        <authorList>
            <person name="Jia N."/>
            <person name="Wang J."/>
            <person name="Shi W."/>
            <person name="Du L."/>
            <person name="Sun Y."/>
            <person name="Zhan W."/>
            <person name="Jiang J."/>
            <person name="Wang Q."/>
            <person name="Zhang B."/>
            <person name="Ji P."/>
            <person name="Sakyi L.B."/>
            <person name="Cui X."/>
            <person name="Yuan T."/>
            <person name="Jiang B."/>
            <person name="Yang W."/>
            <person name="Lam T.T.-Y."/>
            <person name="Chang Q."/>
            <person name="Ding S."/>
            <person name="Wang X."/>
            <person name="Zhu J."/>
            <person name="Ruan X."/>
            <person name="Zhao L."/>
            <person name="Wei J."/>
            <person name="Que T."/>
            <person name="Du C."/>
            <person name="Cheng J."/>
            <person name="Dai P."/>
            <person name="Han X."/>
            <person name="Huang E."/>
            <person name="Gao Y."/>
            <person name="Liu J."/>
            <person name="Shao H."/>
            <person name="Ye R."/>
            <person name="Li L."/>
            <person name="Wei W."/>
            <person name="Wang X."/>
            <person name="Wang C."/>
            <person name="Huo Q."/>
            <person name="Li W."/>
            <person name="Guo W."/>
            <person name="Chen H."/>
            <person name="Chen S."/>
            <person name="Zhou L."/>
            <person name="Zhou L."/>
            <person name="Ni X."/>
            <person name="Tian J."/>
            <person name="Zhou Y."/>
            <person name="Sheng Y."/>
            <person name="Liu T."/>
            <person name="Pan Y."/>
            <person name="Xia L."/>
            <person name="Li J."/>
            <person name="Zhao F."/>
            <person name="Cao W."/>
        </authorList>
    </citation>
    <scope>NUCLEOTIDE SEQUENCE</scope>
    <source>
        <strain evidence="1">Rsan-2018</strain>
        <tissue evidence="1">Larvae</tissue>
    </source>
</reference>
<name>A0A9D4SMJ9_RHISA</name>
<accession>A0A9D4SMJ9</accession>
<organism evidence="1 2">
    <name type="scientific">Rhipicephalus sanguineus</name>
    <name type="common">Brown dog tick</name>
    <name type="synonym">Ixodes sanguineus</name>
    <dbReference type="NCBI Taxonomy" id="34632"/>
    <lineage>
        <taxon>Eukaryota</taxon>
        <taxon>Metazoa</taxon>
        <taxon>Ecdysozoa</taxon>
        <taxon>Arthropoda</taxon>
        <taxon>Chelicerata</taxon>
        <taxon>Arachnida</taxon>
        <taxon>Acari</taxon>
        <taxon>Parasitiformes</taxon>
        <taxon>Ixodida</taxon>
        <taxon>Ixodoidea</taxon>
        <taxon>Ixodidae</taxon>
        <taxon>Rhipicephalinae</taxon>
        <taxon>Rhipicephalus</taxon>
        <taxon>Rhipicephalus</taxon>
    </lineage>
</organism>
<sequence>MTGAQCVMVLDWPPQGADMNIIESVWAEMKKALSWQPLHKCSSEILWAAVEEEWQKLAPCVPHRQSAQNESVVCSRRDISGVHRQACSVGMRKRTGLTAPRWQCARGELQADTLTTILALASLRLSNMIGLSSGASLLFVLPGSESEPGFCHLLHTNCLSPPDITSEELRSPEITVLWEATS</sequence>
<dbReference type="Gene3D" id="3.30.420.10">
    <property type="entry name" value="Ribonuclease H-like superfamily/Ribonuclease H"/>
    <property type="match status" value="1"/>
</dbReference>
<dbReference type="EMBL" id="JABSTV010001255">
    <property type="protein sequence ID" value="KAH7935403.1"/>
    <property type="molecule type" value="Genomic_DNA"/>
</dbReference>
<dbReference type="Proteomes" id="UP000821837">
    <property type="component" value="Unassembled WGS sequence"/>
</dbReference>
<dbReference type="VEuPathDB" id="VectorBase:RSAN_041367"/>
<keyword evidence="2" id="KW-1185">Reference proteome</keyword>
<dbReference type="InterPro" id="IPR036397">
    <property type="entry name" value="RNaseH_sf"/>
</dbReference>
<dbReference type="AlphaFoldDB" id="A0A9D4SMJ9"/>
<reference evidence="1" key="1">
    <citation type="journal article" date="2020" name="Cell">
        <title>Large-Scale Comparative Analyses of Tick Genomes Elucidate Their Genetic Diversity and Vector Capacities.</title>
        <authorList>
            <consortium name="Tick Genome and Microbiome Consortium (TIGMIC)"/>
            <person name="Jia N."/>
            <person name="Wang J."/>
            <person name="Shi W."/>
            <person name="Du L."/>
            <person name="Sun Y."/>
            <person name="Zhan W."/>
            <person name="Jiang J.F."/>
            <person name="Wang Q."/>
            <person name="Zhang B."/>
            <person name="Ji P."/>
            <person name="Bell-Sakyi L."/>
            <person name="Cui X.M."/>
            <person name="Yuan T.T."/>
            <person name="Jiang B.G."/>
            <person name="Yang W.F."/>
            <person name="Lam T.T."/>
            <person name="Chang Q.C."/>
            <person name="Ding S.J."/>
            <person name="Wang X.J."/>
            <person name="Zhu J.G."/>
            <person name="Ruan X.D."/>
            <person name="Zhao L."/>
            <person name="Wei J.T."/>
            <person name="Ye R.Z."/>
            <person name="Que T.C."/>
            <person name="Du C.H."/>
            <person name="Zhou Y.H."/>
            <person name="Cheng J.X."/>
            <person name="Dai P.F."/>
            <person name="Guo W.B."/>
            <person name="Han X.H."/>
            <person name="Huang E.J."/>
            <person name="Li L.F."/>
            <person name="Wei W."/>
            <person name="Gao Y.C."/>
            <person name="Liu J.Z."/>
            <person name="Shao H.Z."/>
            <person name="Wang X."/>
            <person name="Wang C.C."/>
            <person name="Yang T.C."/>
            <person name="Huo Q.B."/>
            <person name="Li W."/>
            <person name="Chen H.Y."/>
            <person name="Chen S.E."/>
            <person name="Zhou L.G."/>
            <person name="Ni X.B."/>
            <person name="Tian J.H."/>
            <person name="Sheng Y."/>
            <person name="Liu T."/>
            <person name="Pan Y.S."/>
            <person name="Xia L.Y."/>
            <person name="Li J."/>
            <person name="Zhao F."/>
            <person name="Cao W.C."/>
        </authorList>
    </citation>
    <scope>NUCLEOTIDE SEQUENCE</scope>
    <source>
        <strain evidence="1">Rsan-2018</strain>
    </source>
</reference>
<comment type="caution">
    <text evidence="1">The sequence shown here is derived from an EMBL/GenBank/DDBJ whole genome shotgun (WGS) entry which is preliminary data.</text>
</comment>
<protein>
    <recommendedName>
        <fullName evidence="3">Tc1-like transposase DDE domain-containing protein</fullName>
    </recommendedName>
</protein>
<evidence type="ECO:0000313" key="1">
    <source>
        <dbReference type="EMBL" id="KAH7935403.1"/>
    </source>
</evidence>